<comment type="catalytic activity">
    <reaction evidence="7">
        <text>Endohydrolysis of (1-&gt;4)-beta-D-xylosidic linkages in xylans.</text>
        <dbReference type="EC" id="3.2.1.8"/>
    </reaction>
</comment>
<evidence type="ECO:0000259" key="8">
    <source>
        <dbReference type="PROSITE" id="PS51760"/>
    </source>
</evidence>
<dbReference type="Pfam" id="PF02018">
    <property type="entry name" value="CBM_4_9"/>
    <property type="match status" value="1"/>
</dbReference>
<dbReference type="Pfam" id="PF06452">
    <property type="entry name" value="CBM9_1"/>
    <property type="match status" value="1"/>
</dbReference>
<evidence type="ECO:0000256" key="4">
    <source>
        <dbReference type="ARBA" id="ARBA00023277"/>
    </source>
</evidence>
<evidence type="ECO:0000256" key="5">
    <source>
        <dbReference type="ARBA" id="ARBA00023295"/>
    </source>
</evidence>
<dbReference type="InterPro" id="IPR003305">
    <property type="entry name" value="CenC_carb-bd"/>
</dbReference>
<name>C5C1P4_BEUC1</name>
<dbReference type="KEGG" id="bcv:Bcav_1252"/>
<organism evidence="9 10">
    <name type="scientific">Beutenbergia cavernae (strain ATCC BAA-8 / DSM 12333 / CCUG 43141 / JCM 11478 / NBRC 16432 / NCIMB 13614 / HKI 0122)</name>
    <dbReference type="NCBI Taxonomy" id="471853"/>
    <lineage>
        <taxon>Bacteria</taxon>
        <taxon>Bacillati</taxon>
        <taxon>Actinomycetota</taxon>
        <taxon>Actinomycetes</taxon>
        <taxon>Micrococcales</taxon>
        <taxon>Beutenbergiaceae</taxon>
        <taxon>Beutenbergia</taxon>
    </lineage>
</organism>
<gene>
    <name evidence="9" type="ordered locus">Bcav_1252</name>
</gene>
<dbReference type="EMBL" id="CP001618">
    <property type="protein sequence ID" value="ACQ79512.1"/>
    <property type="molecule type" value="Genomic_DNA"/>
</dbReference>
<dbReference type="Gene3D" id="2.60.40.1190">
    <property type="match status" value="1"/>
</dbReference>
<dbReference type="STRING" id="471853.Bcav_1252"/>
<dbReference type="CAZy" id="CBM22">
    <property type="family name" value="Carbohydrate-Binding Module Family 22"/>
</dbReference>
<protein>
    <recommendedName>
        <fullName evidence="7">Beta-xylanase</fullName>
        <ecNumber evidence="7">3.2.1.8</ecNumber>
    </recommendedName>
</protein>
<dbReference type="InterPro" id="IPR010502">
    <property type="entry name" value="Carb-bd_dom_fam9"/>
</dbReference>
<dbReference type="GO" id="GO:0030246">
    <property type="term" value="F:carbohydrate binding"/>
    <property type="evidence" value="ECO:0007669"/>
    <property type="project" value="InterPro"/>
</dbReference>
<evidence type="ECO:0000256" key="2">
    <source>
        <dbReference type="ARBA" id="ARBA00022737"/>
    </source>
</evidence>
<dbReference type="PANTHER" id="PTHR31490">
    <property type="entry name" value="GLYCOSYL HYDROLASE"/>
    <property type="match status" value="1"/>
</dbReference>
<evidence type="ECO:0000256" key="1">
    <source>
        <dbReference type="ARBA" id="ARBA00007495"/>
    </source>
</evidence>
<accession>C5C1P4</accession>
<dbReference type="Gene3D" id="2.60.120.260">
    <property type="entry name" value="Galactose-binding domain-like"/>
    <property type="match status" value="1"/>
</dbReference>
<dbReference type="InterPro" id="IPR001000">
    <property type="entry name" value="GH10_dom"/>
</dbReference>
<dbReference type="Gene3D" id="3.20.20.80">
    <property type="entry name" value="Glycosidases"/>
    <property type="match status" value="1"/>
</dbReference>
<dbReference type="InterPro" id="IPR008979">
    <property type="entry name" value="Galactose-bd-like_sf"/>
</dbReference>
<evidence type="ECO:0000256" key="3">
    <source>
        <dbReference type="ARBA" id="ARBA00022801"/>
    </source>
</evidence>
<dbReference type="SUPFAM" id="SSF51445">
    <property type="entry name" value="(Trans)glycosidases"/>
    <property type="match status" value="1"/>
</dbReference>
<dbReference type="InterPro" id="IPR044846">
    <property type="entry name" value="GH10"/>
</dbReference>
<dbReference type="AlphaFoldDB" id="C5C1P4"/>
<keyword evidence="4 7" id="KW-0119">Carbohydrate metabolism</keyword>
<dbReference type="PROSITE" id="PS51760">
    <property type="entry name" value="GH10_2"/>
    <property type="match status" value="1"/>
</dbReference>
<dbReference type="Pfam" id="PF00331">
    <property type="entry name" value="Glyco_hydro_10"/>
    <property type="match status" value="1"/>
</dbReference>
<dbReference type="SUPFAM" id="SSF49785">
    <property type="entry name" value="Galactose-binding domain-like"/>
    <property type="match status" value="1"/>
</dbReference>
<keyword evidence="9" id="KW-0858">Xylan degradation</keyword>
<dbReference type="Proteomes" id="UP000007962">
    <property type="component" value="Chromosome"/>
</dbReference>
<dbReference type="OrthoDB" id="9815836at2"/>
<dbReference type="GO" id="GO:0031176">
    <property type="term" value="F:endo-1,4-beta-xylanase activity"/>
    <property type="evidence" value="ECO:0007669"/>
    <property type="project" value="UniProtKB-EC"/>
</dbReference>
<dbReference type="CAZy" id="GH10">
    <property type="family name" value="Glycoside Hydrolase Family 10"/>
</dbReference>
<keyword evidence="5 7" id="KW-0326">Glycosidase</keyword>
<keyword evidence="2" id="KW-0677">Repeat</keyword>
<sequence>MQLARRIETIGTSLLALVLVTGTASLGNAVGAPPPEPAAPAQAVVTSDFEDGTTQGWSGRGSASVAVTADAAHDGAASLLVTGRTQAWNGASLDVTSAFEAGTTYGVDLWLRLATGAEPTDLRVSVQRDAGGSSIFDTVATVSATADAWVQVAAEYTMPAAAEATQLYVESTGSLTDFLLDGVVVTGEEVPPVQEDIPPLRDVLAGDFGIGVAIDARETTGASAQLLTRHFGQITAENAMKPESIQPTEGEFTFEAADALVAFAQQNDLRVYGHTLVWHSQTPEWFFARADGTPLTSSPEDQAILLGRMEAHITAMGERFGDAAWAWDVVNEAIDESQPDGLRRSRWYEVLGPDYLTHAFRFADAAFPDAQLFLNDYNTEFPAKREAMYRVVADLIADGVPIDGVGHQLHVNLTRPVAQVDATLARFAELGVAQAVTELDVSISRSADESLPTTPPERLVEQGYYYRDLFEVLRAHELASVTLWGLHDGRSWLRTWPIERPHEAPLAFDDRLQAKPAYWGIVDPGQLPHLPRAARVPAAAVELGPDAPTDPEWSLVPLTEVGASEAGTSTFGGRWDASRLTVLVRVADATPEGDDAVELFADGPVPYRVARDGTTTGEGSGAVVIERPDGTGYDVVAALPLTAAEPGASVPFDLRLTDASVGQVSWSDLSHTQETRPERRGALELSEEVPVVDVPLARVVPVVDGVVEAAWDGAVVVATGVQVEGTPGASADVRLLWSDGALHALAEVTDPEIDTSNSNAWEQDSVEIFLDPGNTKAGAYDPDDGQYRVSATGHVSISGDLEVIGDNLTSAATLTPTGYVVEASLVLDGAATSVLAGLELQVNDATDGARSSVRTWADPTGLSYQNTSRWGVARLAGRAVPACTSTVTDDVRGPLVISDGVTCLDGAEVRGPVLVRTGASLVARTAEIRGPLAVSRAGVVHLEDVRVSGPIAVSGAEVLRLDRADVRGPVGITGVSHLAIVSGSTIAGPLACWGNAATPTDDGVANVVRGPTFGQCAGF</sequence>
<dbReference type="PANTHER" id="PTHR31490:SF90">
    <property type="entry name" value="ENDO-1,4-BETA-XYLANASE A"/>
    <property type="match status" value="1"/>
</dbReference>
<dbReference type="CAZy" id="CBM9">
    <property type="family name" value="Carbohydrate-Binding Module Family 9"/>
</dbReference>
<dbReference type="InterPro" id="IPR017853">
    <property type="entry name" value="GH"/>
</dbReference>
<dbReference type="SUPFAM" id="SSF49344">
    <property type="entry name" value="CBD9-like"/>
    <property type="match status" value="2"/>
</dbReference>
<keyword evidence="6 7" id="KW-0624">Polysaccharide degradation</keyword>
<dbReference type="eggNOG" id="COG3693">
    <property type="taxonomic scope" value="Bacteria"/>
</dbReference>
<dbReference type="PRINTS" id="PR00134">
    <property type="entry name" value="GLHYDRLASE10"/>
</dbReference>
<keyword evidence="3 7" id="KW-0378">Hydrolase</keyword>
<evidence type="ECO:0000313" key="10">
    <source>
        <dbReference type="Proteomes" id="UP000007962"/>
    </source>
</evidence>
<dbReference type="SMART" id="SM00633">
    <property type="entry name" value="Glyco_10"/>
    <property type="match status" value="1"/>
</dbReference>
<dbReference type="HOGENOM" id="CLU_001408_1_0_11"/>
<dbReference type="EC" id="3.2.1.8" evidence="7"/>
<evidence type="ECO:0000313" key="9">
    <source>
        <dbReference type="EMBL" id="ACQ79512.1"/>
    </source>
</evidence>
<dbReference type="GO" id="GO:0045493">
    <property type="term" value="P:xylan catabolic process"/>
    <property type="evidence" value="ECO:0007669"/>
    <property type="project" value="UniProtKB-KW"/>
</dbReference>
<evidence type="ECO:0000256" key="7">
    <source>
        <dbReference type="RuleBase" id="RU361174"/>
    </source>
</evidence>
<evidence type="ECO:0000256" key="6">
    <source>
        <dbReference type="ARBA" id="ARBA00023326"/>
    </source>
</evidence>
<feature type="domain" description="GH10" evidence="8">
    <location>
        <begin position="194"/>
        <end position="524"/>
    </location>
</feature>
<reference evidence="9 10" key="1">
    <citation type="journal article" date="2009" name="Stand. Genomic Sci.">
        <title>Complete genome sequence of Beutenbergia cavernae type strain (HKI 0122).</title>
        <authorList>
            <person name="Land M."/>
            <person name="Pukall R."/>
            <person name="Abt B."/>
            <person name="Goker M."/>
            <person name="Rohde M."/>
            <person name="Glavina Del Rio T."/>
            <person name="Tice H."/>
            <person name="Copeland A."/>
            <person name="Cheng J.F."/>
            <person name="Lucas S."/>
            <person name="Chen F."/>
            <person name="Nolan M."/>
            <person name="Bruce D."/>
            <person name="Goodwin L."/>
            <person name="Pitluck S."/>
            <person name="Ivanova N."/>
            <person name="Mavromatis K."/>
            <person name="Ovchinnikova G."/>
            <person name="Pati A."/>
            <person name="Chen A."/>
            <person name="Palaniappan K."/>
            <person name="Hauser L."/>
            <person name="Chang Y.J."/>
            <person name="Jefferies C.C."/>
            <person name="Saunders E."/>
            <person name="Brettin T."/>
            <person name="Detter J.C."/>
            <person name="Han C."/>
            <person name="Chain P."/>
            <person name="Bristow J."/>
            <person name="Eisen J.A."/>
            <person name="Markowitz V."/>
            <person name="Hugenholtz P."/>
            <person name="Kyrpides N.C."/>
            <person name="Klenk H.P."/>
            <person name="Lapidus A."/>
        </authorList>
    </citation>
    <scope>NUCLEOTIDE SEQUENCE [LARGE SCALE GENOMIC DNA]</scope>
    <source>
        <strain evidence="10">ATCC BAA-8 / DSM 12333 / NBRC 16432</strain>
    </source>
</reference>
<keyword evidence="10" id="KW-1185">Reference proteome</keyword>
<proteinExistence type="inferred from homology"/>
<comment type="similarity">
    <text evidence="1 7">Belongs to the glycosyl hydrolase 10 (cellulase F) family.</text>
</comment>